<gene>
    <name evidence="1" type="ORF">GOODEAATRI_006029</name>
</gene>
<organism evidence="1 2">
    <name type="scientific">Goodea atripinnis</name>
    <dbReference type="NCBI Taxonomy" id="208336"/>
    <lineage>
        <taxon>Eukaryota</taxon>
        <taxon>Metazoa</taxon>
        <taxon>Chordata</taxon>
        <taxon>Craniata</taxon>
        <taxon>Vertebrata</taxon>
        <taxon>Euteleostomi</taxon>
        <taxon>Actinopterygii</taxon>
        <taxon>Neopterygii</taxon>
        <taxon>Teleostei</taxon>
        <taxon>Neoteleostei</taxon>
        <taxon>Acanthomorphata</taxon>
        <taxon>Ovalentaria</taxon>
        <taxon>Atherinomorphae</taxon>
        <taxon>Cyprinodontiformes</taxon>
        <taxon>Goodeidae</taxon>
        <taxon>Goodea</taxon>
    </lineage>
</organism>
<keyword evidence="2" id="KW-1185">Reference proteome</keyword>
<dbReference type="EMBL" id="JAHRIO010040263">
    <property type="protein sequence ID" value="MEQ2170983.1"/>
    <property type="molecule type" value="Genomic_DNA"/>
</dbReference>
<comment type="caution">
    <text evidence="1">The sequence shown here is derived from an EMBL/GenBank/DDBJ whole genome shotgun (WGS) entry which is preliminary data.</text>
</comment>
<evidence type="ECO:0000313" key="2">
    <source>
        <dbReference type="Proteomes" id="UP001476798"/>
    </source>
</evidence>
<evidence type="ECO:0000313" key="1">
    <source>
        <dbReference type="EMBL" id="MEQ2170983.1"/>
    </source>
</evidence>
<dbReference type="Proteomes" id="UP001476798">
    <property type="component" value="Unassembled WGS sequence"/>
</dbReference>
<accession>A0ABV0NK81</accession>
<name>A0ABV0NK81_9TELE</name>
<reference evidence="1 2" key="1">
    <citation type="submission" date="2021-06" db="EMBL/GenBank/DDBJ databases">
        <authorList>
            <person name="Palmer J.M."/>
        </authorList>
    </citation>
    <scope>NUCLEOTIDE SEQUENCE [LARGE SCALE GENOMIC DNA]</scope>
    <source>
        <strain evidence="1 2">GA_2019</strain>
        <tissue evidence="1">Muscle</tissue>
    </source>
</reference>
<proteinExistence type="predicted"/>
<protein>
    <submittedName>
        <fullName evidence="1">Uncharacterized protein</fullName>
    </submittedName>
</protein>
<sequence>MFEDIKLVRKIKKEARVSDLSTFTFLFHFSLHRVRKCDYYTEQLPPCSLALKTKQIKCLYFSPLNEKINQLIPFKDAGVCDHMTSLFRFLWFIQQVYTETLSVFFAE</sequence>